<feature type="transmembrane region" description="Helical" evidence="1">
    <location>
        <begin position="200"/>
        <end position="221"/>
    </location>
</feature>
<feature type="transmembrane region" description="Helical" evidence="1">
    <location>
        <begin position="254"/>
        <end position="283"/>
    </location>
</feature>
<dbReference type="InterPro" id="IPR002823">
    <property type="entry name" value="DUF112_TM"/>
</dbReference>
<evidence type="ECO:0000256" key="1">
    <source>
        <dbReference type="SAM" id="Phobius"/>
    </source>
</evidence>
<feature type="transmembrane region" description="Helical" evidence="1">
    <location>
        <begin position="462"/>
        <end position="486"/>
    </location>
</feature>
<feature type="transmembrane region" description="Helical" evidence="1">
    <location>
        <begin position="59"/>
        <end position="80"/>
    </location>
</feature>
<comment type="caution">
    <text evidence="3">The sequence shown here is derived from an EMBL/GenBank/DDBJ whole genome shotgun (WGS) entry which is preliminary data.</text>
</comment>
<sequence length="500" mass="52583">MSSEIIAGILSICDIKIMLLMLMGTIMGIIVGAIPGLSVTMGVALFLPLTFGMEPVAGLSLLVSLYIGGTSGGLISAILLKMPGTASSVATTFDGYPMAQKGEAPKALGVGIVCSFFGGLVSYIVLMFLAPAIAKVALQFSAYEYFGIALFSMTMIASLASDSVAKGIIAAMLGMTLSFVGIAPITSLTRFTFGVTDLNAGFNILPMLIGLFAVAEVLTAIEEKFKKQNLEVRACKIKGFGFTREDIKGQGFNFWVSVAIGTGIGILPGLGGSVCNIIAYSVVKNHSKYPEKFGTGVVDGIVASESSNNACTGGALVPLLTLGLPGDNTTALILAGFMIHGITPGPLLFRSEAVLVYGIFAALIVANIMMLIVEYVGIRAFIRILSVPKNLLLPIVCVFCVVGAFGTNNRVFDVAAMVVFGVIGYGMKKLNYPQPPLILGFILGPILETNLRRGLMRSQGSFIPFLTSPICCVFLIIAVFTLAMTIRKEVLRMKAQKAAA</sequence>
<gene>
    <name evidence="3" type="ORF">IAA07_13655</name>
</gene>
<name>A0A9D2HKM4_9FIRM</name>
<keyword evidence="1" id="KW-0472">Membrane</keyword>
<feature type="transmembrane region" description="Helical" evidence="1">
    <location>
        <begin position="20"/>
        <end position="47"/>
    </location>
</feature>
<dbReference type="Pfam" id="PF01970">
    <property type="entry name" value="TctA"/>
    <property type="match status" value="1"/>
</dbReference>
<dbReference type="EMBL" id="DWZA01000109">
    <property type="protein sequence ID" value="HJA72597.1"/>
    <property type="molecule type" value="Genomic_DNA"/>
</dbReference>
<dbReference type="PANTHER" id="PTHR35342">
    <property type="entry name" value="TRICARBOXYLIC TRANSPORT PROTEIN"/>
    <property type="match status" value="1"/>
</dbReference>
<evidence type="ECO:0000313" key="4">
    <source>
        <dbReference type="Proteomes" id="UP000823900"/>
    </source>
</evidence>
<dbReference type="Proteomes" id="UP000823900">
    <property type="component" value="Unassembled WGS sequence"/>
</dbReference>
<feature type="transmembrane region" description="Helical" evidence="1">
    <location>
        <begin position="354"/>
        <end position="378"/>
    </location>
</feature>
<reference evidence="3" key="1">
    <citation type="journal article" date="2021" name="PeerJ">
        <title>Extensive microbial diversity within the chicken gut microbiome revealed by metagenomics and culture.</title>
        <authorList>
            <person name="Gilroy R."/>
            <person name="Ravi A."/>
            <person name="Getino M."/>
            <person name="Pursley I."/>
            <person name="Horton D.L."/>
            <person name="Alikhan N.F."/>
            <person name="Baker D."/>
            <person name="Gharbi K."/>
            <person name="Hall N."/>
            <person name="Watson M."/>
            <person name="Adriaenssens E.M."/>
            <person name="Foster-Nyarko E."/>
            <person name="Jarju S."/>
            <person name="Secka A."/>
            <person name="Antonio M."/>
            <person name="Oren A."/>
            <person name="Chaudhuri R.R."/>
            <person name="La Ragione R."/>
            <person name="Hildebrand F."/>
            <person name="Pallen M.J."/>
        </authorList>
    </citation>
    <scope>NUCLEOTIDE SEQUENCE</scope>
    <source>
        <strain evidence="3">CHK178-16964</strain>
    </source>
</reference>
<reference evidence="3" key="2">
    <citation type="submission" date="2021-04" db="EMBL/GenBank/DDBJ databases">
        <authorList>
            <person name="Gilroy R."/>
        </authorList>
    </citation>
    <scope>NUCLEOTIDE SEQUENCE</scope>
    <source>
        <strain evidence="3">CHK178-16964</strain>
    </source>
</reference>
<feature type="transmembrane region" description="Helical" evidence="1">
    <location>
        <begin position="142"/>
        <end position="160"/>
    </location>
</feature>
<organism evidence="3 4">
    <name type="scientific">Candidatus Lachnoclostridium stercoravium</name>
    <dbReference type="NCBI Taxonomy" id="2838633"/>
    <lineage>
        <taxon>Bacteria</taxon>
        <taxon>Bacillati</taxon>
        <taxon>Bacillota</taxon>
        <taxon>Clostridia</taxon>
        <taxon>Lachnospirales</taxon>
        <taxon>Lachnospiraceae</taxon>
    </lineage>
</organism>
<dbReference type="PANTHER" id="PTHR35342:SF5">
    <property type="entry name" value="TRICARBOXYLIC TRANSPORT PROTEIN"/>
    <property type="match status" value="1"/>
</dbReference>
<feature type="transmembrane region" description="Helical" evidence="1">
    <location>
        <begin position="107"/>
        <end position="130"/>
    </location>
</feature>
<keyword evidence="1" id="KW-0812">Transmembrane</keyword>
<dbReference type="AlphaFoldDB" id="A0A9D2HKM4"/>
<accession>A0A9D2HKM4</accession>
<evidence type="ECO:0000259" key="2">
    <source>
        <dbReference type="Pfam" id="PF01970"/>
    </source>
</evidence>
<proteinExistence type="predicted"/>
<keyword evidence="1" id="KW-1133">Transmembrane helix</keyword>
<feature type="domain" description="DUF112" evidence="2">
    <location>
        <begin position="18"/>
        <end position="439"/>
    </location>
</feature>
<feature type="transmembrane region" description="Helical" evidence="1">
    <location>
        <begin position="167"/>
        <end position="188"/>
    </location>
</feature>
<protein>
    <submittedName>
        <fullName evidence="3">Tripartite tricarboxylate transporter permease</fullName>
    </submittedName>
</protein>
<evidence type="ECO:0000313" key="3">
    <source>
        <dbReference type="EMBL" id="HJA72597.1"/>
    </source>
</evidence>
<feature type="transmembrane region" description="Helical" evidence="1">
    <location>
        <begin position="390"/>
        <end position="407"/>
    </location>
</feature>